<sequence>MESTGGEERIPALRRLRSSSKREEKDLVLSPAENNNNRKRRASSKPAAKAAKKPKFYKFTTSPCIDCGANPLTAACVTAPDADFMDEPILLTDESLQLADLEHDESNGLPNLEVYDAKFFCKENHLCSIDSKLVETDKDLFMAGTIRAVGNSSTGIICQKSSTIGEWCVSGFGTDHVNLWVVSEFANYKVMSVANEYEPFFSNLLNMYHYANHLIKNMIESNDATLDEVLSDFSTSNNPLLTIPTLEDLVDYAQFIHDHVTAFFLQPYDDGTNDAHLLSLSFYREFCDLANLDARKKAKGKKVHIKKSKVPSITKATTTPVVNQAFSHVFEEHMSIVGKSLEHGKETSDEFAGKISEFEALPAKGREYVAGATLCKLNTNLDYIRNINIGQRSDRITVEAGTFIRFSCTSKLVVTGRMLETPYFGQVQYLVKARDGAGLEGHCHVRLFMQSHESILETMADKREVFGTISCIDVPFKDIQCTLPILYWMEYAKKAAPHQFYYKVYHELDSGAFISLPTPKDVAEKRGCYSCGKMEAEKLKNLVQPLEGPVKGFYYLGDVFCCDSFVLIPSLEDEKPKAPAKKTSKLDYSIYTEAFRKEKTRPPEVHYHPLDVCQIVAVDTEWKGRTQIEPSKVLLKVRLFRRAAQTNLKETEKMSHHLLFHTDRVIDIKAKDILGIAFVAHENFIKGKKEEWLNAGEKRFFFNCSFNKGTLSNNLPFLAKQCQGAVNPKTGLSTAPPDHMKPAKPLKTLDVFSGCGGLSAGLHAGGLTDSRWACECNIDAADAFRKNFPGATVFTQDVNGWLEEILNGKETNNLGQRYPKVGEVEMVVGGPPCQGFSLMNRYNTGFAARFKNSLVASYFSVVEQFNPRFFMFENVKNFSLTNQGLFLKSALACCLKLGYQFRYGVLQAGNFGAPQCRLRTVIIGAKIGNELPLLPKVQHTLDIPAFTLSLNGRHIDDGTTYGTLGEETYKSAPFRAVNVHDAIADLPDVPCGETDGTPKYLPVCSSFQHQMRRRSEVLKDHMTRNLSALDRMRVKLIPPEGDWRDLPNTRVKLEDGSTTVPLRYFTKKGKSGVCPCNLVPKGEQKKVVCVKPEKGSKTIVPWCLPHTADRHAHWAGLYGRVSLAGQFRTTVTVPEPMGKQGKVLHAQFDRCFSVRELARSQSIPDHFKLSGSMENRYRQVGNAVPPLLAAAIARMFIV</sequence>
<feature type="compositionally biased region" description="Basic and acidic residues" evidence="13">
    <location>
        <begin position="1"/>
        <end position="11"/>
    </location>
</feature>
<keyword evidence="7" id="KW-0539">Nucleus</keyword>
<feature type="binding site" evidence="9">
    <location>
        <position position="67"/>
    </location>
    <ligand>
        <name>Zn(2+)</name>
        <dbReference type="ChEBI" id="CHEBI:29105"/>
    </ligand>
</feature>
<evidence type="ECO:0000313" key="16">
    <source>
        <dbReference type="Proteomes" id="UP000494165"/>
    </source>
</evidence>
<keyword evidence="16" id="KW-1185">Reference proteome</keyword>
<keyword evidence="2 10" id="KW-0489">Methyltransferase</keyword>
<evidence type="ECO:0000256" key="1">
    <source>
        <dbReference type="ARBA" id="ARBA00004123"/>
    </source>
</evidence>
<reference evidence="15 16" key="1">
    <citation type="submission" date="2020-04" db="EMBL/GenBank/DDBJ databases">
        <authorList>
            <person name="Alioto T."/>
            <person name="Alioto T."/>
            <person name="Gomez Garrido J."/>
        </authorList>
    </citation>
    <scope>NUCLEOTIDE SEQUENCE [LARGE SCALE GENOMIC DNA]</scope>
</reference>
<evidence type="ECO:0000256" key="12">
    <source>
        <dbReference type="RuleBase" id="RU000417"/>
    </source>
</evidence>
<feature type="binding site" evidence="9">
    <location>
        <position position="64"/>
    </location>
    <ligand>
        <name>Zn(2+)</name>
        <dbReference type="ChEBI" id="CHEBI:29105"/>
    </ligand>
</feature>
<dbReference type="GO" id="GO:0005634">
    <property type="term" value="C:nucleus"/>
    <property type="evidence" value="ECO:0007669"/>
    <property type="project" value="UniProtKB-SubCell"/>
</dbReference>
<dbReference type="NCBIfam" id="TIGR00675">
    <property type="entry name" value="dcm"/>
    <property type="match status" value="1"/>
</dbReference>
<feature type="binding site" evidence="9">
    <location>
        <position position="121"/>
    </location>
    <ligand>
        <name>Zn(2+)</name>
        <dbReference type="ChEBI" id="CHEBI:29105"/>
    </ligand>
</feature>
<dbReference type="InterPro" id="IPR018117">
    <property type="entry name" value="C5_DNA_meth_AS"/>
</dbReference>
<keyword evidence="5" id="KW-0677">Repeat</keyword>
<dbReference type="Gene3D" id="3.40.50.150">
    <property type="entry name" value="Vaccinia Virus protein VP39"/>
    <property type="match status" value="1"/>
</dbReference>
<dbReference type="PROSITE" id="PS51679">
    <property type="entry name" value="SAM_MT_C5"/>
    <property type="match status" value="1"/>
</dbReference>
<dbReference type="InterPro" id="IPR050390">
    <property type="entry name" value="C5-Methyltransferase"/>
</dbReference>
<evidence type="ECO:0000256" key="6">
    <source>
        <dbReference type="ARBA" id="ARBA00023125"/>
    </source>
</evidence>
<dbReference type="SUPFAM" id="SSF53335">
    <property type="entry name" value="S-adenosyl-L-methionine-dependent methyltransferases"/>
    <property type="match status" value="1"/>
</dbReference>
<feature type="active site" evidence="8 10">
    <location>
        <position position="833"/>
    </location>
</feature>
<protein>
    <recommendedName>
        <fullName evidence="12">Cytosine-specific methyltransferase</fullName>
        <ecNumber evidence="12">2.1.1.37</ecNumber>
    </recommendedName>
</protein>
<dbReference type="Gene3D" id="3.90.120.10">
    <property type="entry name" value="DNA Methylase, subunit A, domain 2"/>
    <property type="match status" value="1"/>
</dbReference>
<dbReference type="Pfam" id="PF12047">
    <property type="entry name" value="DNMT1-RFD"/>
    <property type="match status" value="1"/>
</dbReference>
<dbReference type="InterPro" id="IPR043151">
    <property type="entry name" value="BAH_sf"/>
</dbReference>
<dbReference type="PANTHER" id="PTHR10629:SF52">
    <property type="entry name" value="DNA (CYTOSINE-5)-METHYLTRANSFERASE 1"/>
    <property type="match status" value="1"/>
</dbReference>
<feature type="domain" description="BAH" evidence="14">
    <location>
        <begin position="396"/>
        <end position="517"/>
    </location>
</feature>
<keyword evidence="3 10" id="KW-0808">Transferase</keyword>
<dbReference type="InterPro" id="IPR001025">
    <property type="entry name" value="BAH_dom"/>
</dbReference>
<proteinExistence type="inferred from homology"/>
<dbReference type="PRINTS" id="PR00105">
    <property type="entry name" value="C5METTRFRASE"/>
</dbReference>
<evidence type="ECO:0000256" key="4">
    <source>
        <dbReference type="ARBA" id="ARBA00022691"/>
    </source>
</evidence>
<evidence type="ECO:0000256" key="7">
    <source>
        <dbReference type="ARBA" id="ARBA00023242"/>
    </source>
</evidence>
<evidence type="ECO:0000313" key="15">
    <source>
        <dbReference type="EMBL" id="CAB3374758.1"/>
    </source>
</evidence>
<accession>A0A8S1CVE2</accession>
<dbReference type="InterPro" id="IPR029063">
    <property type="entry name" value="SAM-dependent_MTases_sf"/>
</dbReference>
<comment type="catalytic activity">
    <reaction evidence="12">
        <text>a 2'-deoxycytidine in DNA + S-adenosyl-L-methionine = a 5-methyl-2'-deoxycytidine in DNA + S-adenosyl-L-homocysteine + H(+)</text>
        <dbReference type="Rhea" id="RHEA:13681"/>
        <dbReference type="Rhea" id="RHEA-COMP:11369"/>
        <dbReference type="Rhea" id="RHEA-COMP:11370"/>
        <dbReference type="ChEBI" id="CHEBI:15378"/>
        <dbReference type="ChEBI" id="CHEBI:57856"/>
        <dbReference type="ChEBI" id="CHEBI:59789"/>
        <dbReference type="ChEBI" id="CHEBI:85452"/>
        <dbReference type="ChEBI" id="CHEBI:85454"/>
        <dbReference type="EC" id="2.1.1.37"/>
    </reaction>
</comment>
<dbReference type="GO" id="GO:0006346">
    <property type="term" value="P:DNA methylation-dependent constitutive heterochromatin formation"/>
    <property type="evidence" value="ECO:0007669"/>
    <property type="project" value="InterPro"/>
</dbReference>
<dbReference type="PANTHER" id="PTHR10629">
    <property type="entry name" value="CYTOSINE-SPECIFIC METHYLTRANSFERASE"/>
    <property type="match status" value="1"/>
</dbReference>
<keyword evidence="6" id="KW-0238">DNA-binding</keyword>
<dbReference type="GO" id="GO:0044027">
    <property type="term" value="P:negative regulation of gene expression via chromosomal CpG island methylation"/>
    <property type="evidence" value="ECO:0007669"/>
    <property type="project" value="TreeGrafter"/>
</dbReference>
<dbReference type="EMBL" id="CADEPI010000103">
    <property type="protein sequence ID" value="CAB3374758.1"/>
    <property type="molecule type" value="Genomic_DNA"/>
</dbReference>
<keyword evidence="4 10" id="KW-0949">S-adenosyl-L-methionine</keyword>
<dbReference type="GO" id="GO:0003677">
    <property type="term" value="F:DNA binding"/>
    <property type="evidence" value="ECO:0007669"/>
    <property type="project" value="UniProtKB-KW"/>
</dbReference>
<dbReference type="PROSITE" id="PS00094">
    <property type="entry name" value="C5_MTASE_1"/>
    <property type="match status" value="1"/>
</dbReference>
<evidence type="ECO:0000256" key="13">
    <source>
        <dbReference type="SAM" id="MobiDB-lite"/>
    </source>
</evidence>
<comment type="similarity">
    <text evidence="10 11">Belongs to the class I-like SAM-binding methyltransferase superfamily. C5-methyltransferase family.</text>
</comment>
<evidence type="ECO:0000256" key="10">
    <source>
        <dbReference type="PROSITE-ProRule" id="PRU01016"/>
    </source>
</evidence>
<evidence type="ECO:0000256" key="9">
    <source>
        <dbReference type="PIRSR" id="PIRSR037404-3"/>
    </source>
</evidence>
<name>A0A8S1CVE2_9INSE</name>
<dbReference type="GO" id="GO:0003886">
    <property type="term" value="F:DNA (cytosine-5-)-methyltransferase activity"/>
    <property type="evidence" value="ECO:0007669"/>
    <property type="project" value="UniProtKB-EC"/>
</dbReference>
<dbReference type="InterPro" id="IPR022702">
    <property type="entry name" value="Cytosine_MeTrfase1_RFD"/>
</dbReference>
<evidence type="ECO:0000256" key="3">
    <source>
        <dbReference type="ARBA" id="ARBA00022679"/>
    </source>
</evidence>
<keyword evidence="9" id="KW-0862">Zinc</keyword>
<dbReference type="PIRSF" id="PIRSF037404">
    <property type="entry name" value="DNMT1"/>
    <property type="match status" value="1"/>
</dbReference>
<feature type="binding site" evidence="9">
    <location>
        <position position="125"/>
    </location>
    <ligand>
        <name>Zn(2+)</name>
        <dbReference type="ChEBI" id="CHEBI:29105"/>
    </ligand>
</feature>
<dbReference type="Gene3D" id="2.30.30.490">
    <property type="match status" value="2"/>
</dbReference>
<dbReference type="GO" id="GO:0046872">
    <property type="term" value="F:metal ion binding"/>
    <property type="evidence" value="ECO:0007669"/>
    <property type="project" value="UniProtKB-KW"/>
</dbReference>
<evidence type="ECO:0000256" key="5">
    <source>
        <dbReference type="ARBA" id="ARBA00022737"/>
    </source>
</evidence>
<organism evidence="15 16">
    <name type="scientific">Cloeon dipterum</name>
    <dbReference type="NCBI Taxonomy" id="197152"/>
    <lineage>
        <taxon>Eukaryota</taxon>
        <taxon>Metazoa</taxon>
        <taxon>Ecdysozoa</taxon>
        <taxon>Arthropoda</taxon>
        <taxon>Hexapoda</taxon>
        <taxon>Insecta</taxon>
        <taxon>Pterygota</taxon>
        <taxon>Palaeoptera</taxon>
        <taxon>Ephemeroptera</taxon>
        <taxon>Pisciforma</taxon>
        <taxon>Baetidae</taxon>
        <taxon>Cloeon</taxon>
    </lineage>
</organism>
<dbReference type="PROSITE" id="PS51038">
    <property type="entry name" value="BAH"/>
    <property type="match status" value="1"/>
</dbReference>
<dbReference type="InterPro" id="IPR001525">
    <property type="entry name" value="C5_MeTfrase"/>
</dbReference>
<evidence type="ECO:0000259" key="14">
    <source>
        <dbReference type="PROSITE" id="PS51038"/>
    </source>
</evidence>
<dbReference type="OrthoDB" id="5376140at2759"/>
<comment type="caution">
    <text evidence="15">The sequence shown here is derived from an EMBL/GenBank/DDBJ whole genome shotgun (WGS) entry which is preliminary data.</text>
</comment>
<dbReference type="GO" id="GO:0032259">
    <property type="term" value="P:methylation"/>
    <property type="evidence" value="ECO:0007669"/>
    <property type="project" value="UniProtKB-KW"/>
</dbReference>
<dbReference type="EC" id="2.1.1.37" evidence="12"/>
<dbReference type="Pfam" id="PF00145">
    <property type="entry name" value="DNA_methylase"/>
    <property type="match status" value="1"/>
</dbReference>
<gene>
    <name evidence="15" type="ORF">CLODIP_2_CD04825</name>
</gene>
<feature type="region of interest" description="Disordered" evidence="13">
    <location>
        <begin position="1"/>
        <end position="49"/>
    </location>
</feature>
<evidence type="ECO:0000256" key="8">
    <source>
        <dbReference type="PIRSR" id="PIRSR037404-1"/>
    </source>
</evidence>
<evidence type="ECO:0000256" key="11">
    <source>
        <dbReference type="RuleBase" id="RU000416"/>
    </source>
</evidence>
<dbReference type="Proteomes" id="UP000494165">
    <property type="component" value="Unassembled WGS sequence"/>
</dbReference>
<dbReference type="AlphaFoldDB" id="A0A8S1CVE2"/>
<evidence type="ECO:0000256" key="2">
    <source>
        <dbReference type="ARBA" id="ARBA00022603"/>
    </source>
</evidence>
<dbReference type="GO" id="GO:0003682">
    <property type="term" value="F:chromatin binding"/>
    <property type="evidence" value="ECO:0007669"/>
    <property type="project" value="InterPro"/>
</dbReference>
<keyword evidence="9" id="KW-0479">Metal-binding</keyword>
<comment type="subcellular location">
    <subcellularLocation>
        <location evidence="1">Nucleus</location>
    </subcellularLocation>
</comment>